<dbReference type="STRING" id="47866.GA0074694_4120"/>
<dbReference type="GO" id="GO:0004397">
    <property type="term" value="F:histidine ammonia-lyase activity"/>
    <property type="evidence" value="ECO:0007669"/>
    <property type="project" value="UniProtKB-UniRule"/>
</dbReference>
<dbReference type="InterPro" id="IPR001106">
    <property type="entry name" value="Aromatic_Lyase"/>
</dbReference>
<evidence type="ECO:0000256" key="3">
    <source>
        <dbReference type="ARBA" id="ARBA00022808"/>
    </source>
</evidence>
<keyword evidence="4 7" id="KW-0456">Lyase</keyword>
<comment type="similarity">
    <text evidence="7">Belongs to the PAL/histidase family.</text>
</comment>
<dbReference type="EMBL" id="FMHU01000002">
    <property type="protein sequence ID" value="SCL25070.1"/>
    <property type="molecule type" value="Genomic_DNA"/>
</dbReference>
<dbReference type="NCBIfam" id="TIGR01225">
    <property type="entry name" value="hutH"/>
    <property type="match status" value="1"/>
</dbReference>
<dbReference type="InterPro" id="IPR024083">
    <property type="entry name" value="Fumarase/histidase_N"/>
</dbReference>
<dbReference type="GO" id="GO:0019557">
    <property type="term" value="P:L-histidine catabolic process to glutamate and formate"/>
    <property type="evidence" value="ECO:0007669"/>
    <property type="project" value="UniProtKB-UniPathway"/>
</dbReference>
<keyword evidence="11" id="KW-1185">Reference proteome</keyword>
<dbReference type="PROSITE" id="PS00488">
    <property type="entry name" value="PAL_HISTIDASE"/>
    <property type="match status" value="1"/>
</dbReference>
<reference evidence="11" key="1">
    <citation type="submission" date="2016-06" db="EMBL/GenBank/DDBJ databases">
        <authorList>
            <person name="Varghese N."/>
        </authorList>
    </citation>
    <scope>NUCLEOTIDE SEQUENCE [LARGE SCALE GENOMIC DNA]</scope>
    <source>
        <strain evidence="11">DSM 46123</strain>
    </source>
</reference>
<dbReference type="Gene3D" id="1.10.275.10">
    <property type="entry name" value="Fumarase/aspartase (N-terminal domain)"/>
    <property type="match status" value="1"/>
</dbReference>
<evidence type="ECO:0000256" key="1">
    <source>
        <dbReference type="ARBA" id="ARBA00005113"/>
    </source>
</evidence>
<dbReference type="RefSeq" id="WP_091463459.1">
    <property type="nucleotide sequence ID" value="NZ_FMHU01000002.1"/>
</dbReference>
<proteinExistence type="inferred from homology"/>
<accession>A0A1C6S6E7</accession>
<dbReference type="AlphaFoldDB" id="A0A1C6S6E7"/>
<evidence type="ECO:0000256" key="2">
    <source>
        <dbReference type="ARBA" id="ARBA00012994"/>
    </source>
</evidence>
<comment type="catalytic activity">
    <reaction evidence="5 8">
        <text>L-histidine = trans-urocanate + NH4(+)</text>
        <dbReference type="Rhea" id="RHEA:21232"/>
        <dbReference type="ChEBI" id="CHEBI:17771"/>
        <dbReference type="ChEBI" id="CHEBI:28938"/>
        <dbReference type="ChEBI" id="CHEBI:57595"/>
        <dbReference type="EC" id="4.3.1.3"/>
    </reaction>
</comment>
<evidence type="ECO:0000256" key="9">
    <source>
        <dbReference type="RuleBase" id="RU004480"/>
    </source>
</evidence>
<organism evidence="10 11">
    <name type="scientific">Micromonospora inyonensis</name>
    <dbReference type="NCBI Taxonomy" id="47866"/>
    <lineage>
        <taxon>Bacteria</taxon>
        <taxon>Bacillati</taxon>
        <taxon>Actinomycetota</taxon>
        <taxon>Actinomycetes</taxon>
        <taxon>Micromonosporales</taxon>
        <taxon>Micromonosporaceae</taxon>
        <taxon>Micromonospora</taxon>
    </lineage>
</organism>
<sequence>MSTITITGEHVSLETLRPVFRGPVQVALAPQAVENLRRANQVILDAISRADVVYGVNTGFGKLADRRISPSDLVELQRRSVLSHMVGVGDPLPDDTVRAIMVIKLIGLARGHSGIRVETAEMLVNMINADVLPVIPTQGSVGASGDLAPLAHLAGALMGEGSVRIGGVTYNAAEGLAKAGMAPVELGPKEAVALLNGVQASTAIALRGLFGAEAVFNAGLAAGALTLEATAGRQVALDDRIQQIRGHAGQIRVAGLLRRLVADSAVLDVEFEGRRLQDPYCLRCQPQVMGAALDLLTFAAHTIQQEVNAVSDNPLMFPDDDVVLSGGNFHGQPIAYAADIIAMAVCEIGSISERRQAMLMDASMSGLAPFLVGNAGLNSGFIMAQVTSAALVAENRAKATPNSVDSIPTSAGQEDHVSMATHASVRLGPMVRNAAYVVAIELLCAAQGLDLRNGGTAAPANRPTYDLVRSKAEFLEDDRIMAGEMEAVAAEVLDGVFTGIVGGALEGIA</sequence>
<keyword evidence="3 8" id="KW-0369">Histidine metabolism</keyword>
<dbReference type="Gene3D" id="1.20.200.10">
    <property type="entry name" value="Fumarase/aspartase (Central domain)"/>
    <property type="match status" value="1"/>
</dbReference>
<dbReference type="InterPro" id="IPR022313">
    <property type="entry name" value="Phe/His_NH3-lyase_AS"/>
</dbReference>
<dbReference type="Pfam" id="PF00221">
    <property type="entry name" value="Lyase_aromatic"/>
    <property type="match status" value="1"/>
</dbReference>
<dbReference type="InterPro" id="IPR008948">
    <property type="entry name" value="L-Aspartase-like"/>
</dbReference>
<gene>
    <name evidence="10" type="ORF">GA0074694_4120</name>
</gene>
<dbReference type="PANTHER" id="PTHR10362">
    <property type="entry name" value="HISTIDINE AMMONIA-LYASE"/>
    <property type="match status" value="1"/>
</dbReference>
<dbReference type="SUPFAM" id="SSF48557">
    <property type="entry name" value="L-aspartase-like"/>
    <property type="match status" value="1"/>
</dbReference>
<protein>
    <recommendedName>
        <fullName evidence="2 6">Histidine ammonia-lyase</fullName>
        <ecNumber evidence="2 6">4.3.1.3</ecNumber>
    </recommendedName>
</protein>
<evidence type="ECO:0000256" key="4">
    <source>
        <dbReference type="ARBA" id="ARBA00023239"/>
    </source>
</evidence>
<evidence type="ECO:0000256" key="5">
    <source>
        <dbReference type="ARBA" id="ARBA00049269"/>
    </source>
</evidence>
<comment type="pathway">
    <text evidence="1 8">Amino-acid degradation; L-histidine degradation into L-glutamate; N-formimidoyl-L-glutamate from L-histidine: step 1/3.</text>
</comment>
<dbReference type="UniPathway" id="UPA00379">
    <property type="reaction ID" value="UER00549"/>
</dbReference>
<evidence type="ECO:0000256" key="7">
    <source>
        <dbReference type="RuleBase" id="RU003954"/>
    </source>
</evidence>
<dbReference type="InterPro" id="IPR005921">
    <property type="entry name" value="HutH"/>
</dbReference>
<dbReference type="EC" id="4.3.1.3" evidence="2 6"/>
<comment type="subcellular location">
    <subcellularLocation>
        <location evidence="9">Cytoplasm</location>
    </subcellularLocation>
</comment>
<name>A0A1C6S6E7_9ACTN</name>
<dbReference type="FunFam" id="1.10.275.10:FF:000005">
    <property type="entry name" value="Histidine ammonia-lyase"/>
    <property type="match status" value="1"/>
</dbReference>
<dbReference type="CDD" id="cd00332">
    <property type="entry name" value="PAL-HAL"/>
    <property type="match status" value="1"/>
</dbReference>
<evidence type="ECO:0000313" key="11">
    <source>
        <dbReference type="Proteomes" id="UP000198906"/>
    </source>
</evidence>
<dbReference type="GO" id="GO:0019556">
    <property type="term" value="P:L-histidine catabolic process to glutamate and formamide"/>
    <property type="evidence" value="ECO:0007669"/>
    <property type="project" value="UniProtKB-UniPathway"/>
</dbReference>
<evidence type="ECO:0000256" key="6">
    <source>
        <dbReference type="NCBIfam" id="TIGR01225"/>
    </source>
</evidence>
<evidence type="ECO:0000313" key="10">
    <source>
        <dbReference type="EMBL" id="SCL25070.1"/>
    </source>
</evidence>
<dbReference type="NCBIfam" id="NF006871">
    <property type="entry name" value="PRK09367.1"/>
    <property type="match status" value="1"/>
</dbReference>
<dbReference type="GO" id="GO:0005737">
    <property type="term" value="C:cytoplasm"/>
    <property type="evidence" value="ECO:0007669"/>
    <property type="project" value="UniProtKB-SubCell"/>
</dbReference>
<dbReference type="Proteomes" id="UP000198906">
    <property type="component" value="Unassembled WGS sequence"/>
</dbReference>
<evidence type="ECO:0000256" key="8">
    <source>
        <dbReference type="RuleBase" id="RU004479"/>
    </source>
</evidence>